<organism evidence="1 2">
    <name type="scientific">Platanthera zijinensis</name>
    <dbReference type="NCBI Taxonomy" id="2320716"/>
    <lineage>
        <taxon>Eukaryota</taxon>
        <taxon>Viridiplantae</taxon>
        <taxon>Streptophyta</taxon>
        <taxon>Embryophyta</taxon>
        <taxon>Tracheophyta</taxon>
        <taxon>Spermatophyta</taxon>
        <taxon>Magnoliopsida</taxon>
        <taxon>Liliopsida</taxon>
        <taxon>Asparagales</taxon>
        <taxon>Orchidaceae</taxon>
        <taxon>Orchidoideae</taxon>
        <taxon>Orchideae</taxon>
        <taxon>Orchidinae</taxon>
        <taxon>Platanthera</taxon>
    </lineage>
</organism>
<gene>
    <name evidence="1" type="primary">DRM1</name>
    <name evidence="1" type="ORF">KSP39_PZI014689</name>
</gene>
<dbReference type="Proteomes" id="UP001418222">
    <property type="component" value="Unassembled WGS sequence"/>
</dbReference>
<sequence length="53" mass="5787">MAQCRRLNLVWVGHYKVAPLEPGEFKMLLGLAKNHTQGGGISTTEIVGKLIPI</sequence>
<keyword evidence="2" id="KW-1185">Reference proteome</keyword>
<evidence type="ECO:0000313" key="2">
    <source>
        <dbReference type="Proteomes" id="UP001418222"/>
    </source>
</evidence>
<dbReference type="AlphaFoldDB" id="A0AAP0BAX9"/>
<evidence type="ECO:0000313" key="1">
    <source>
        <dbReference type="EMBL" id="KAK8934882.1"/>
    </source>
</evidence>
<proteinExistence type="predicted"/>
<dbReference type="EMBL" id="JBBWWQ010000012">
    <property type="protein sequence ID" value="KAK8934882.1"/>
    <property type="molecule type" value="Genomic_DNA"/>
</dbReference>
<accession>A0AAP0BAX9</accession>
<reference evidence="1 2" key="1">
    <citation type="journal article" date="2022" name="Nat. Plants">
        <title>Genomes of leafy and leafless Platanthera orchids illuminate the evolution of mycoheterotrophy.</title>
        <authorList>
            <person name="Li M.H."/>
            <person name="Liu K.W."/>
            <person name="Li Z."/>
            <person name="Lu H.C."/>
            <person name="Ye Q.L."/>
            <person name="Zhang D."/>
            <person name="Wang J.Y."/>
            <person name="Li Y.F."/>
            <person name="Zhong Z.M."/>
            <person name="Liu X."/>
            <person name="Yu X."/>
            <person name="Liu D.K."/>
            <person name="Tu X.D."/>
            <person name="Liu B."/>
            <person name="Hao Y."/>
            <person name="Liao X.Y."/>
            <person name="Jiang Y.T."/>
            <person name="Sun W.H."/>
            <person name="Chen J."/>
            <person name="Chen Y.Q."/>
            <person name="Ai Y."/>
            <person name="Zhai J.W."/>
            <person name="Wu S.S."/>
            <person name="Zhou Z."/>
            <person name="Hsiao Y.Y."/>
            <person name="Wu W.L."/>
            <person name="Chen Y.Y."/>
            <person name="Lin Y.F."/>
            <person name="Hsu J.L."/>
            <person name="Li C.Y."/>
            <person name="Wang Z.W."/>
            <person name="Zhao X."/>
            <person name="Zhong W.Y."/>
            <person name="Ma X.K."/>
            <person name="Ma L."/>
            <person name="Huang J."/>
            <person name="Chen G.Z."/>
            <person name="Huang M.Z."/>
            <person name="Huang L."/>
            <person name="Peng D.H."/>
            <person name="Luo Y.B."/>
            <person name="Zou S.Q."/>
            <person name="Chen S.P."/>
            <person name="Lan S."/>
            <person name="Tsai W.C."/>
            <person name="Van de Peer Y."/>
            <person name="Liu Z.J."/>
        </authorList>
    </citation>
    <scope>NUCLEOTIDE SEQUENCE [LARGE SCALE GENOMIC DNA]</scope>
    <source>
        <strain evidence="1">Lor287</strain>
    </source>
</reference>
<protein>
    <submittedName>
        <fullName evidence="1">DNA (Cytosine-5)-methyltransferase DRM1</fullName>
    </submittedName>
</protein>
<name>A0AAP0BAX9_9ASPA</name>
<comment type="caution">
    <text evidence="1">The sequence shown here is derived from an EMBL/GenBank/DDBJ whole genome shotgun (WGS) entry which is preliminary data.</text>
</comment>